<dbReference type="InterPro" id="IPR000477">
    <property type="entry name" value="RT_dom"/>
</dbReference>
<dbReference type="PROSITE" id="PS50878">
    <property type="entry name" value="RT_POL"/>
    <property type="match status" value="1"/>
</dbReference>
<evidence type="ECO:0000313" key="3">
    <source>
        <dbReference type="Proteomes" id="UP001179952"/>
    </source>
</evidence>
<dbReference type="Pfam" id="PF00078">
    <property type="entry name" value="RVT_1"/>
    <property type="match status" value="1"/>
</dbReference>
<evidence type="ECO:0000313" key="2">
    <source>
        <dbReference type="EMBL" id="KAK1274699.1"/>
    </source>
</evidence>
<reference evidence="2" key="2">
    <citation type="submission" date="2023-06" db="EMBL/GenBank/DDBJ databases">
        <authorList>
            <person name="Ma L."/>
            <person name="Liu K.-W."/>
            <person name="Li Z."/>
            <person name="Hsiao Y.-Y."/>
            <person name="Qi Y."/>
            <person name="Fu T."/>
            <person name="Tang G."/>
            <person name="Zhang D."/>
            <person name="Sun W.-H."/>
            <person name="Liu D.-K."/>
            <person name="Li Y."/>
            <person name="Chen G.-Z."/>
            <person name="Liu X.-D."/>
            <person name="Liao X.-Y."/>
            <person name="Jiang Y.-T."/>
            <person name="Yu X."/>
            <person name="Hao Y."/>
            <person name="Huang J."/>
            <person name="Zhao X.-W."/>
            <person name="Ke S."/>
            <person name="Chen Y.-Y."/>
            <person name="Wu W.-L."/>
            <person name="Hsu J.-L."/>
            <person name="Lin Y.-F."/>
            <person name="Huang M.-D."/>
            <person name="Li C.-Y."/>
            <person name="Huang L."/>
            <person name="Wang Z.-W."/>
            <person name="Zhao X."/>
            <person name="Zhong W.-Y."/>
            <person name="Peng D.-H."/>
            <person name="Ahmad S."/>
            <person name="Lan S."/>
            <person name="Zhang J.-S."/>
            <person name="Tsai W.-C."/>
            <person name="Van De Peer Y."/>
            <person name="Liu Z.-J."/>
        </authorList>
    </citation>
    <scope>NUCLEOTIDE SEQUENCE</scope>
    <source>
        <strain evidence="2">SCP</strain>
        <tissue evidence="2">Leaves</tissue>
    </source>
</reference>
<evidence type="ECO:0000259" key="1">
    <source>
        <dbReference type="PROSITE" id="PS50878"/>
    </source>
</evidence>
<dbReference type="PANTHER" id="PTHR19446">
    <property type="entry name" value="REVERSE TRANSCRIPTASES"/>
    <property type="match status" value="1"/>
</dbReference>
<protein>
    <recommendedName>
        <fullName evidence="1">Reverse transcriptase domain-containing protein</fullName>
    </recommendedName>
</protein>
<proteinExistence type="predicted"/>
<name>A0AAV9BF10_ACOGR</name>
<sequence>MEADFSEDEVKAAIFGVEADKAPGPDGFGLRFFQEFWECVKSDVMDMLGEFSMTSQGIGDLNATFLVLIPKKEGVVAIEDYRPISLVNGSYKILSKVLANRLKEVIGYLVDECQTAFIPGRLLQDGFMTVQECITVVHKDKRKGIVLKLDFAKAYDNVRWDFLFHLLSCHGVEPNWIRMVKACVTTAKASVLVNGSPWGFFHLHKGLRQGDPLSPLLFMIVVNALSRMVKMAESEGWVVGLRAMVGGSRTSLVQYADDAILLCEVEERSIRGIKFVCWCFELVSGLKINYHESSMSGINVENNVLRRFAGILGCKIQPFPLRHLGLPLHLGRMPKAEWTLLIARLERRLEGWQSRFLSLGGRITLL</sequence>
<gene>
    <name evidence="2" type="ORF">QJS04_geneDACA000778</name>
</gene>
<keyword evidence="3" id="KW-1185">Reference proteome</keyword>
<feature type="domain" description="Reverse transcriptase" evidence="1">
    <location>
        <begin position="50"/>
        <end position="328"/>
    </location>
</feature>
<reference evidence="2" key="1">
    <citation type="journal article" date="2023" name="Nat. Commun.">
        <title>Diploid and tetraploid genomes of Acorus and the evolution of monocots.</title>
        <authorList>
            <person name="Ma L."/>
            <person name="Liu K.W."/>
            <person name="Li Z."/>
            <person name="Hsiao Y.Y."/>
            <person name="Qi Y."/>
            <person name="Fu T."/>
            <person name="Tang G.D."/>
            <person name="Zhang D."/>
            <person name="Sun W.H."/>
            <person name="Liu D.K."/>
            <person name="Li Y."/>
            <person name="Chen G.Z."/>
            <person name="Liu X.D."/>
            <person name="Liao X.Y."/>
            <person name="Jiang Y.T."/>
            <person name="Yu X."/>
            <person name="Hao Y."/>
            <person name="Huang J."/>
            <person name="Zhao X.W."/>
            <person name="Ke S."/>
            <person name="Chen Y.Y."/>
            <person name="Wu W.L."/>
            <person name="Hsu J.L."/>
            <person name="Lin Y.F."/>
            <person name="Huang M.D."/>
            <person name="Li C.Y."/>
            <person name="Huang L."/>
            <person name="Wang Z.W."/>
            <person name="Zhao X."/>
            <person name="Zhong W.Y."/>
            <person name="Peng D.H."/>
            <person name="Ahmad S."/>
            <person name="Lan S."/>
            <person name="Zhang J.S."/>
            <person name="Tsai W.C."/>
            <person name="Van de Peer Y."/>
            <person name="Liu Z.J."/>
        </authorList>
    </citation>
    <scope>NUCLEOTIDE SEQUENCE</scope>
    <source>
        <strain evidence="2">SCP</strain>
    </source>
</reference>
<dbReference type="SUPFAM" id="SSF56672">
    <property type="entry name" value="DNA/RNA polymerases"/>
    <property type="match status" value="1"/>
</dbReference>
<organism evidence="2 3">
    <name type="scientific">Acorus gramineus</name>
    <name type="common">Dwarf sweet flag</name>
    <dbReference type="NCBI Taxonomy" id="55184"/>
    <lineage>
        <taxon>Eukaryota</taxon>
        <taxon>Viridiplantae</taxon>
        <taxon>Streptophyta</taxon>
        <taxon>Embryophyta</taxon>
        <taxon>Tracheophyta</taxon>
        <taxon>Spermatophyta</taxon>
        <taxon>Magnoliopsida</taxon>
        <taxon>Liliopsida</taxon>
        <taxon>Acoraceae</taxon>
        <taxon>Acorus</taxon>
    </lineage>
</organism>
<accession>A0AAV9BF10</accession>
<dbReference type="Proteomes" id="UP001179952">
    <property type="component" value="Unassembled WGS sequence"/>
</dbReference>
<comment type="caution">
    <text evidence="2">The sequence shown here is derived from an EMBL/GenBank/DDBJ whole genome shotgun (WGS) entry which is preliminary data.</text>
</comment>
<dbReference type="EMBL" id="JAUJYN010000003">
    <property type="protein sequence ID" value="KAK1274699.1"/>
    <property type="molecule type" value="Genomic_DNA"/>
</dbReference>
<dbReference type="AlphaFoldDB" id="A0AAV9BF10"/>
<dbReference type="InterPro" id="IPR043502">
    <property type="entry name" value="DNA/RNA_pol_sf"/>
</dbReference>
<dbReference type="CDD" id="cd01650">
    <property type="entry name" value="RT_nLTR_like"/>
    <property type="match status" value="1"/>
</dbReference>